<feature type="compositionally biased region" description="Basic residues" evidence="1">
    <location>
        <begin position="14"/>
        <end position="24"/>
    </location>
</feature>
<feature type="region of interest" description="Disordered" evidence="1">
    <location>
        <begin position="1"/>
        <end position="52"/>
    </location>
</feature>
<keyword evidence="3" id="KW-1185">Reference proteome</keyword>
<comment type="caution">
    <text evidence="2">The sequence shown here is derived from an EMBL/GenBank/DDBJ whole genome shotgun (WGS) entry which is preliminary data.</text>
</comment>
<reference evidence="2" key="1">
    <citation type="journal article" date="2023" name="Science">
        <title>Genome structures resolve the early diversification of teleost fishes.</title>
        <authorList>
            <person name="Parey E."/>
            <person name="Louis A."/>
            <person name="Montfort J."/>
            <person name="Bouchez O."/>
            <person name="Roques C."/>
            <person name="Iampietro C."/>
            <person name="Lluch J."/>
            <person name="Castinel A."/>
            <person name="Donnadieu C."/>
            <person name="Desvignes T."/>
            <person name="Floi Bucao C."/>
            <person name="Jouanno E."/>
            <person name="Wen M."/>
            <person name="Mejri S."/>
            <person name="Dirks R."/>
            <person name="Jansen H."/>
            <person name="Henkel C."/>
            <person name="Chen W.J."/>
            <person name="Zahm M."/>
            <person name="Cabau C."/>
            <person name="Klopp C."/>
            <person name="Thompson A.W."/>
            <person name="Robinson-Rechavi M."/>
            <person name="Braasch I."/>
            <person name="Lecointre G."/>
            <person name="Bobe J."/>
            <person name="Postlethwait J.H."/>
            <person name="Berthelot C."/>
            <person name="Roest Crollius H."/>
            <person name="Guiguen Y."/>
        </authorList>
    </citation>
    <scope>NUCLEOTIDE SEQUENCE</scope>
    <source>
        <strain evidence="2">WJC10195</strain>
    </source>
</reference>
<evidence type="ECO:0000313" key="3">
    <source>
        <dbReference type="Proteomes" id="UP001152622"/>
    </source>
</evidence>
<organism evidence="2 3">
    <name type="scientific">Synaphobranchus kaupii</name>
    <name type="common">Kaup's arrowtooth eel</name>
    <dbReference type="NCBI Taxonomy" id="118154"/>
    <lineage>
        <taxon>Eukaryota</taxon>
        <taxon>Metazoa</taxon>
        <taxon>Chordata</taxon>
        <taxon>Craniata</taxon>
        <taxon>Vertebrata</taxon>
        <taxon>Euteleostomi</taxon>
        <taxon>Actinopterygii</taxon>
        <taxon>Neopterygii</taxon>
        <taxon>Teleostei</taxon>
        <taxon>Anguilliformes</taxon>
        <taxon>Synaphobranchidae</taxon>
        <taxon>Synaphobranchus</taxon>
    </lineage>
</organism>
<evidence type="ECO:0000313" key="2">
    <source>
        <dbReference type="EMBL" id="KAJ8380184.1"/>
    </source>
</evidence>
<sequence>MLHQPIPGETGSGKGRKKKKRQLARRAGNRDDERAAIRRAFPPGRREEKRRDAERELLAAQIRRQIKFSIGLRAERALDRGLRGQPSQPFPRRLLRLVQVCGDSGRLGGHRPQLRLAQTSLTAHLARPGHHKRQPIKLSPVPAERGVLTPVMNPAPGCCKLQWGPGKRGLGGGIGFGGELSVSEARGDPSSEPSRHGRHPGKMVEDSSAIGRPGDGSDSDCGRPILQWTSQSSSPTASGLPYVFVPTSPFVTWVTMN</sequence>
<evidence type="ECO:0000256" key="1">
    <source>
        <dbReference type="SAM" id="MobiDB-lite"/>
    </source>
</evidence>
<dbReference type="EMBL" id="JAINUF010000001">
    <property type="protein sequence ID" value="KAJ8380184.1"/>
    <property type="molecule type" value="Genomic_DNA"/>
</dbReference>
<feature type="compositionally biased region" description="Basic and acidic residues" evidence="1">
    <location>
        <begin position="185"/>
        <end position="195"/>
    </location>
</feature>
<name>A0A9Q1GAY1_SYNKA</name>
<gene>
    <name evidence="2" type="ORF">SKAU_G00009620</name>
</gene>
<dbReference type="AlphaFoldDB" id="A0A9Q1GAY1"/>
<protein>
    <submittedName>
        <fullName evidence="2">Uncharacterized protein</fullName>
    </submittedName>
</protein>
<accession>A0A9Q1GAY1</accession>
<feature type="region of interest" description="Disordered" evidence="1">
    <location>
        <begin position="172"/>
        <end position="239"/>
    </location>
</feature>
<feature type="compositionally biased region" description="Polar residues" evidence="1">
    <location>
        <begin position="227"/>
        <end position="237"/>
    </location>
</feature>
<proteinExistence type="predicted"/>
<dbReference type="Proteomes" id="UP001152622">
    <property type="component" value="Chromosome 1"/>
</dbReference>